<evidence type="ECO:0000313" key="2">
    <source>
        <dbReference type="EMBL" id="MBP2407318.1"/>
    </source>
</evidence>
<dbReference type="EMBL" id="JAGIOC010000001">
    <property type="protein sequence ID" value="MBP2407318.1"/>
    <property type="molecule type" value="Genomic_DNA"/>
</dbReference>
<keyword evidence="3" id="KW-1185">Reference proteome</keyword>
<feature type="transmembrane region" description="Helical" evidence="1">
    <location>
        <begin position="54"/>
        <end position="76"/>
    </location>
</feature>
<evidence type="ECO:0000256" key="1">
    <source>
        <dbReference type="SAM" id="Phobius"/>
    </source>
</evidence>
<gene>
    <name evidence="2" type="ORF">JOF44_000221</name>
</gene>
<feature type="transmembrane region" description="Helical" evidence="1">
    <location>
        <begin position="27"/>
        <end position="48"/>
    </location>
</feature>
<evidence type="ECO:0000313" key="3">
    <source>
        <dbReference type="Proteomes" id="UP000698222"/>
    </source>
</evidence>
<sequence length="258" mass="27558">MHTSDTRAAAGPPASRTSFVRARTQQIVLAAVADAVIVVGLVVLAIAFGRGLDLEALGVALLVVAVLISAAAAWAAMRRRLGAGPGELLLRVRAIDAASRMPPALPGRRQQVYDVSAGLDPLRLAETASHLPSASEAYVADAPAYITIAIDDGRRFSVRRHAVIGHRPGVLVEPPDATQIVLTDFSRTVDRIHALVTLVPHGIRVEALTDRAETWIEQHDRRMALAPGTSTEVEGPVDLVLGERRLRLARRDAKAGSW</sequence>
<comment type="caution">
    <text evidence="2">The sequence shown here is derived from an EMBL/GenBank/DDBJ whole genome shotgun (WGS) entry which is preliminary data.</text>
</comment>
<protein>
    <recommendedName>
        <fullName evidence="4">FHA domain-containing protein</fullName>
    </recommendedName>
</protein>
<keyword evidence="1" id="KW-0812">Transmembrane</keyword>
<organism evidence="2 3">
    <name type="scientific">Brachybacterium fresconis</name>
    <dbReference type="NCBI Taxonomy" id="173363"/>
    <lineage>
        <taxon>Bacteria</taxon>
        <taxon>Bacillati</taxon>
        <taxon>Actinomycetota</taxon>
        <taxon>Actinomycetes</taxon>
        <taxon>Micrococcales</taxon>
        <taxon>Dermabacteraceae</taxon>
        <taxon>Brachybacterium</taxon>
    </lineage>
</organism>
<dbReference type="RefSeq" id="WP_209886330.1">
    <property type="nucleotide sequence ID" value="NZ_BAAAJV010000022.1"/>
</dbReference>
<accession>A0ABS4YEX0</accession>
<evidence type="ECO:0008006" key="4">
    <source>
        <dbReference type="Google" id="ProtNLM"/>
    </source>
</evidence>
<keyword evidence="1" id="KW-0472">Membrane</keyword>
<keyword evidence="1" id="KW-1133">Transmembrane helix</keyword>
<dbReference type="Proteomes" id="UP000698222">
    <property type="component" value="Unassembled WGS sequence"/>
</dbReference>
<name>A0ABS4YEX0_9MICO</name>
<reference evidence="2 3" key="1">
    <citation type="submission" date="2021-03" db="EMBL/GenBank/DDBJ databases">
        <title>Sequencing the genomes of 1000 actinobacteria strains.</title>
        <authorList>
            <person name="Klenk H.-P."/>
        </authorList>
    </citation>
    <scope>NUCLEOTIDE SEQUENCE [LARGE SCALE GENOMIC DNA]</scope>
    <source>
        <strain evidence="2 3">DSM 14564</strain>
    </source>
</reference>
<proteinExistence type="predicted"/>